<comment type="subunit">
    <text evidence="12">Monomer.</text>
</comment>
<protein>
    <recommendedName>
        <fullName evidence="12">Isoleucine--tRNA ligase</fullName>
        <ecNumber evidence="12">6.1.1.5</ecNumber>
    </recommendedName>
    <alternativeName>
        <fullName evidence="12">Isoleucyl-tRNA synthetase</fullName>
        <shortName evidence="12">IleRS</shortName>
    </alternativeName>
</protein>
<keyword evidence="8 12" id="KW-0648">Protein biosynthesis</keyword>
<dbReference type="Pfam" id="PF00133">
    <property type="entry name" value="tRNA-synt_1"/>
    <property type="match status" value="1"/>
</dbReference>
<dbReference type="PATRIC" id="fig|1156395.6.peg.310"/>
<dbReference type="SUPFAM" id="SSF50677">
    <property type="entry name" value="ValRS/IleRS/LeuRS editing domain"/>
    <property type="match status" value="1"/>
</dbReference>
<dbReference type="GO" id="GO:0002161">
    <property type="term" value="F:aminoacyl-tRNA deacylase activity"/>
    <property type="evidence" value="ECO:0007669"/>
    <property type="project" value="InterPro"/>
</dbReference>
<dbReference type="Gene3D" id="1.10.730.20">
    <property type="match status" value="1"/>
</dbReference>
<comment type="domain">
    <text evidence="12">IleRS has two distinct active sites: one for aminoacylation and one for editing. The misactivated valine is translocated from the active site to the editing site, which sterically excludes the correctly activated isoleucine. The single editing site contains two valyl binding pockets, one specific for each substrate (Val-AMP or Val-tRNA(Ile)).</text>
</comment>
<dbReference type="AlphaFoldDB" id="A0A1B9F991"/>
<keyword evidence="2 12" id="KW-0963">Cytoplasm</keyword>
<evidence type="ECO:0000313" key="17">
    <source>
        <dbReference type="Proteomes" id="UP000093080"/>
    </source>
</evidence>
<keyword evidence="17" id="KW-1185">Reference proteome</keyword>
<feature type="binding site" evidence="12">
    <location>
        <position position="938"/>
    </location>
    <ligand>
        <name>Zn(2+)</name>
        <dbReference type="ChEBI" id="CHEBI:29105"/>
    </ligand>
</feature>
<dbReference type="HAMAP" id="MF_02002">
    <property type="entry name" value="Ile_tRNA_synth_type1"/>
    <property type="match status" value="1"/>
</dbReference>
<dbReference type="PRINTS" id="PR00984">
    <property type="entry name" value="TRNASYNTHILE"/>
</dbReference>
<dbReference type="OrthoDB" id="9810365at2"/>
<keyword evidence="7 12" id="KW-0067">ATP-binding</keyword>
<dbReference type="EMBL" id="MAGO01000001">
    <property type="protein sequence ID" value="OCC16489.1"/>
    <property type="molecule type" value="Genomic_DNA"/>
</dbReference>
<dbReference type="InterPro" id="IPR014729">
    <property type="entry name" value="Rossmann-like_a/b/a_fold"/>
</dbReference>
<dbReference type="InterPro" id="IPR009080">
    <property type="entry name" value="tRNAsynth_Ia_anticodon-bd"/>
</dbReference>
<dbReference type="CDD" id="cd07960">
    <property type="entry name" value="Anticodon_Ia_Ile_BEm"/>
    <property type="match status" value="1"/>
</dbReference>
<feature type="domain" description="Aminoacyl-tRNA synthetase class Ia" evidence="13">
    <location>
        <begin position="27"/>
        <end position="646"/>
    </location>
</feature>
<dbReference type="GO" id="GO:0000049">
    <property type="term" value="F:tRNA binding"/>
    <property type="evidence" value="ECO:0007669"/>
    <property type="project" value="InterPro"/>
</dbReference>
<dbReference type="InterPro" id="IPR010663">
    <property type="entry name" value="Znf_FPG/IleRS"/>
</dbReference>
<feature type="binding site" evidence="12">
    <location>
        <position position="915"/>
    </location>
    <ligand>
        <name>Zn(2+)</name>
        <dbReference type="ChEBI" id="CHEBI:29105"/>
    </ligand>
</feature>
<comment type="similarity">
    <text evidence="1 12">Belongs to the class-I aminoacyl-tRNA synthetase family. IleS type 1 subfamily.</text>
</comment>
<reference evidence="16 17" key="1">
    <citation type="submission" date="2016-06" db="EMBL/GenBank/DDBJ databases">
        <title>Respiratory ammonification of nitrate coupled to the oxidation of elemental sulfur in deep-sea autotrophic thermophilic bacteria.</title>
        <authorList>
            <person name="Slobodkina G.B."/>
            <person name="Mardanov A.V."/>
            <person name="Ravin N.V."/>
            <person name="Frolova A.A."/>
            <person name="Viryasiv M.B."/>
            <person name="Chernyh N.A."/>
            <person name="Bonch-Osmolovskaya E.A."/>
            <person name="Slobodkin A.I."/>
        </authorList>
    </citation>
    <scope>NUCLEOTIDE SEQUENCE [LARGE SCALE GENOMIC DNA]</scope>
    <source>
        <strain evidence="16 17">S69</strain>
    </source>
</reference>
<dbReference type="InterPro" id="IPR002301">
    <property type="entry name" value="Ile-tRNA-ligase"/>
</dbReference>
<dbReference type="PANTHER" id="PTHR42765:SF1">
    <property type="entry name" value="ISOLEUCINE--TRNA LIGASE, MITOCHONDRIAL"/>
    <property type="match status" value="1"/>
</dbReference>
<dbReference type="Gene3D" id="3.90.740.10">
    <property type="entry name" value="Valyl/Leucyl/Isoleucyl-tRNA synthetase, editing domain"/>
    <property type="match status" value="1"/>
</dbReference>
<dbReference type="SUPFAM" id="SSF47323">
    <property type="entry name" value="Anticodon-binding domain of a subclass of class I aminoacyl-tRNA synthetases"/>
    <property type="match status" value="1"/>
</dbReference>
<evidence type="ECO:0000259" key="13">
    <source>
        <dbReference type="Pfam" id="PF00133"/>
    </source>
</evidence>
<evidence type="ECO:0000256" key="7">
    <source>
        <dbReference type="ARBA" id="ARBA00022840"/>
    </source>
</evidence>
<keyword evidence="5 12" id="KW-0547">Nucleotide-binding</keyword>
<feature type="binding site" evidence="12">
    <location>
        <position position="935"/>
    </location>
    <ligand>
        <name>Zn(2+)</name>
        <dbReference type="ChEBI" id="CHEBI:29105"/>
    </ligand>
</feature>
<dbReference type="GO" id="GO:0006428">
    <property type="term" value="P:isoleucyl-tRNA aminoacylation"/>
    <property type="evidence" value="ECO:0007669"/>
    <property type="project" value="UniProtKB-UniRule"/>
</dbReference>
<comment type="caution">
    <text evidence="16">The sequence shown here is derived from an EMBL/GenBank/DDBJ whole genome shotgun (WGS) entry which is preliminary data.</text>
</comment>
<dbReference type="Pfam" id="PF06827">
    <property type="entry name" value="zf-FPG_IleRS"/>
    <property type="match status" value="1"/>
</dbReference>
<dbReference type="GO" id="GO:0005829">
    <property type="term" value="C:cytosol"/>
    <property type="evidence" value="ECO:0007669"/>
    <property type="project" value="TreeGrafter"/>
</dbReference>
<feature type="binding site" evidence="12">
    <location>
        <position position="918"/>
    </location>
    <ligand>
        <name>Zn(2+)</name>
        <dbReference type="ChEBI" id="CHEBI:29105"/>
    </ligand>
</feature>
<evidence type="ECO:0000256" key="10">
    <source>
        <dbReference type="ARBA" id="ARBA00025217"/>
    </source>
</evidence>
<dbReference type="Proteomes" id="UP000093080">
    <property type="component" value="Unassembled WGS sequence"/>
</dbReference>
<evidence type="ECO:0000256" key="8">
    <source>
        <dbReference type="ARBA" id="ARBA00022917"/>
    </source>
</evidence>
<evidence type="ECO:0000256" key="5">
    <source>
        <dbReference type="ARBA" id="ARBA00022741"/>
    </source>
</evidence>
<dbReference type="EC" id="6.1.1.5" evidence="12"/>
<keyword evidence="3 12" id="KW-0436">Ligase</keyword>
<feature type="binding site" evidence="12">
    <location>
        <position position="566"/>
    </location>
    <ligand>
        <name>L-isoleucyl-5'-AMP</name>
        <dbReference type="ChEBI" id="CHEBI:178002"/>
    </ligand>
</feature>
<evidence type="ECO:0000256" key="3">
    <source>
        <dbReference type="ARBA" id="ARBA00022598"/>
    </source>
</evidence>
<feature type="domain" description="Methionyl/Valyl/Leucyl/Isoleucyl-tRNA synthetase anticodon-binding" evidence="15">
    <location>
        <begin position="690"/>
        <end position="845"/>
    </location>
</feature>
<dbReference type="InterPro" id="IPR050081">
    <property type="entry name" value="Ile-tRNA_ligase"/>
</dbReference>
<comment type="subcellular location">
    <subcellularLocation>
        <location evidence="12">Cytoplasm</location>
    </subcellularLocation>
</comment>
<feature type="short sequence motif" description="'KMSKS' region" evidence="12">
    <location>
        <begin position="607"/>
        <end position="611"/>
    </location>
</feature>
<dbReference type="PROSITE" id="PS00178">
    <property type="entry name" value="AA_TRNA_LIGASE_I"/>
    <property type="match status" value="1"/>
</dbReference>
<evidence type="ECO:0000256" key="11">
    <source>
        <dbReference type="ARBA" id="ARBA00048359"/>
    </source>
</evidence>
<dbReference type="Pfam" id="PF08264">
    <property type="entry name" value="Anticodon_1"/>
    <property type="match status" value="1"/>
</dbReference>
<evidence type="ECO:0000259" key="14">
    <source>
        <dbReference type="Pfam" id="PF06827"/>
    </source>
</evidence>
<evidence type="ECO:0000256" key="12">
    <source>
        <dbReference type="HAMAP-Rule" id="MF_02002"/>
    </source>
</evidence>
<dbReference type="SUPFAM" id="SSF52374">
    <property type="entry name" value="Nucleotidylyl transferase"/>
    <property type="match status" value="1"/>
</dbReference>
<dbReference type="FunFam" id="3.40.50.620:FF:000042">
    <property type="entry name" value="Isoleucine--tRNA ligase"/>
    <property type="match status" value="1"/>
</dbReference>
<keyword evidence="4 12" id="KW-0479">Metal-binding</keyword>
<dbReference type="CDD" id="cd00818">
    <property type="entry name" value="IleRS_core"/>
    <property type="match status" value="1"/>
</dbReference>
<evidence type="ECO:0000256" key="1">
    <source>
        <dbReference type="ARBA" id="ARBA00006887"/>
    </source>
</evidence>
<dbReference type="Gene3D" id="1.10.10.830">
    <property type="entry name" value="Ile-tRNA synthetase CP2 domain-like"/>
    <property type="match status" value="1"/>
</dbReference>
<accession>A0A1B9F991</accession>
<dbReference type="InterPro" id="IPR023585">
    <property type="entry name" value="Ile-tRNA-ligase_type1"/>
</dbReference>
<dbReference type="NCBIfam" id="TIGR00392">
    <property type="entry name" value="ileS"/>
    <property type="match status" value="1"/>
</dbReference>
<dbReference type="FunFam" id="1.10.730.20:FF:000001">
    <property type="entry name" value="Isoleucine--tRNA ligase"/>
    <property type="match status" value="1"/>
</dbReference>
<keyword evidence="9 12" id="KW-0030">Aminoacyl-tRNA synthetase</keyword>
<comment type="catalytic activity">
    <reaction evidence="11 12">
        <text>tRNA(Ile) + L-isoleucine + ATP = L-isoleucyl-tRNA(Ile) + AMP + diphosphate</text>
        <dbReference type="Rhea" id="RHEA:11060"/>
        <dbReference type="Rhea" id="RHEA-COMP:9666"/>
        <dbReference type="Rhea" id="RHEA-COMP:9695"/>
        <dbReference type="ChEBI" id="CHEBI:30616"/>
        <dbReference type="ChEBI" id="CHEBI:33019"/>
        <dbReference type="ChEBI" id="CHEBI:58045"/>
        <dbReference type="ChEBI" id="CHEBI:78442"/>
        <dbReference type="ChEBI" id="CHEBI:78528"/>
        <dbReference type="ChEBI" id="CHEBI:456215"/>
        <dbReference type="EC" id="6.1.1.5"/>
    </reaction>
</comment>
<evidence type="ECO:0000256" key="6">
    <source>
        <dbReference type="ARBA" id="ARBA00022833"/>
    </source>
</evidence>
<name>A0A1B9F991_9BACT</name>
<organism evidence="16 17">
    <name type="scientific">Dissulfuribacter thermophilus</name>
    <dbReference type="NCBI Taxonomy" id="1156395"/>
    <lineage>
        <taxon>Bacteria</taxon>
        <taxon>Pseudomonadati</taxon>
        <taxon>Thermodesulfobacteriota</taxon>
        <taxon>Dissulfuribacteria</taxon>
        <taxon>Dissulfuribacterales</taxon>
        <taxon>Dissulfuribacteraceae</taxon>
        <taxon>Dissulfuribacter</taxon>
    </lineage>
</organism>
<dbReference type="InterPro" id="IPR013155">
    <property type="entry name" value="M/V/L/I-tRNA-synth_anticd-bd"/>
</dbReference>
<dbReference type="InterPro" id="IPR001412">
    <property type="entry name" value="aa-tRNA-synth_I_CS"/>
</dbReference>
<dbReference type="GO" id="GO:0005524">
    <property type="term" value="F:ATP binding"/>
    <property type="evidence" value="ECO:0007669"/>
    <property type="project" value="UniProtKB-UniRule"/>
</dbReference>
<dbReference type="RefSeq" id="WP_067615700.1">
    <property type="nucleotide sequence ID" value="NZ_MAGO01000001.1"/>
</dbReference>
<dbReference type="PANTHER" id="PTHR42765">
    <property type="entry name" value="SOLEUCYL-TRNA SYNTHETASE"/>
    <property type="match status" value="1"/>
</dbReference>
<comment type="function">
    <text evidence="10 12">Catalyzes the attachment of isoleucine to tRNA(Ile). As IleRS can inadvertently accommodate and process structurally similar amino acids such as valine, to avoid such errors it has two additional distinct tRNA(Ile)-dependent editing activities. One activity is designated as 'pretransfer' editing and involves the hydrolysis of activated Val-AMP. The other activity is designated 'posttransfer' editing and involves deacylation of mischarged Val-tRNA(Ile).</text>
</comment>
<feature type="binding site" evidence="12">
    <location>
        <position position="610"/>
    </location>
    <ligand>
        <name>ATP</name>
        <dbReference type="ChEBI" id="CHEBI:30616"/>
    </ligand>
</feature>
<evidence type="ECO:0000313" key="16">
    <source>
        <dbReference type="EMBL" id="OCC16489.1"/>
    </source>
</evidence>
<evidence type="ECO:0000259" key="15">
    <source>
        <dbReference type="Pfam" id="PF08264"/>
    </source>
</evidence>
<comment type="cofactor">
    <cofactor evidence="12">
        <name>Zn(2+)</name>
        <dbReference type="ChEBI" id="CHEBI:29105"/>
    </cofactor>
    <text evidence="12">Binds 1 zinc ion per subunit.</text>
</comment>
<feature type="domain" description="Zinc finger FPG/IleRS-type" evidence="14">
    <location>
        <begin position="912"/>
        <end position="939"/>
    </location>
</feature>
<proteinExistence type="inferred from homology"/>
<keyword evidence="6 12" id="KW-0862">Zinc</keyword>
<sequence length="960" mass="110188">MDYKNTLNLPSTAFPMKANLPNREPEFLNYWKEIGLYMLLQSKPSPKGHFILHDGPPYANGHIHLGHTVNKVLKDIIVKSAAMRGLKSPYVPGWDCHGLPIEHNVEKELGKKKRELTQVEIRQRCREYAKKFVDIQRDEFIRLGVIGDWENPYLTMANEYEASIAEAFCEIYLKGLVKKRKKPVYWCPSCVTALAEAEVEYGDHTSPSIFVKFKAGEDLLSFLKERLELSFNTLSVIIWTTTPWTIPANLAIALHPDYDYVIVEACGEEWIVAEERLLPLLTELSLEQKDVKILGRVKGVELEGLHAIHPFLPRESLIVNATYVTLDAGTGCVHTAPGHGEDDYETGLRYDLDIYSPVDDYGRFTKEVPDFEGQNIFKANDGIIALLKDKGALVHSSKITHSYPHCWRCKKPVIFRATSQWFISMENGDLRKRALDAINEVKWIPDWGKERIKGMVETRPDWCISRQRAWGVPITVFLCEECETPYLDEAASKRIVEIFKEEGADAWFKRPVSDYIKQGTKCPNCGSTTFKKENDILDVWFDSGVSHRAVLEERKELSFPADLYLEGSDQHRGWFQSSLLTAVATRSGAPYKAVLTHGFVVDGKGKKMSKSVGNVIPPEKIIKRYGAEILRLWVSAEDYRDDIKISDEILKRLSEAYRKIRNTIRYILGNISDFDPEKDMVPFDELGEFDKWAIFRLQELTERVKKAYLDYKFHIVFHRCYQFCTVDLSALYLDVLKDRLYCELKDGKKRRSAQTVLYIIGRDLLRLLAPILSFTTEEAWKYLPGKSGEEKSIFLQEFPEGTYLDEDKAFLDKWDRILKIRSEITKALEIARKDKLIGLALDARVNLVTTDQELRSFIEENIDQLRDLSIVSQMVTSDPENVSSSEEDGGEVFIWNSEEISALEVRVQKAFGQKCQRCWTWSEEIGKDENFSDVCPRCAGVLGVLSFELKEERANRSVEF</sequence>
<gene>
    <name evidence="12" type="primary">ileS</name>
    <name evidence="16" type="ORF">DBT_0306</name>
</gene>
<evidence type="ECO:0000256" key="9">
    <source>
        <dbReference type="ARBA" id="ARBA00023146"/>
    </source>
</evidence>
<dbReference type="InterPro" id="IPR033708">
    <property type="entry name" value="Anticodon_Ile_BEm"/>
</dbReference>
<dbReference type="STRING" id="1156395.DBT_0306"/>
<dbReference type="InterPro" id="IPR009008">
    <property type="entry name" value="Val/Leu/Ile-tRNA-synth_edit"/>
</dbReference>
<dbReference type="InterPro" id="IPR002300">
    <property type="entry name" value="aa-tRNA-synth_Ia"/>
</dbReference>
<evidence type="ECO:0000256" key="4">
    <source>
        <dbReference type="ARBA" id="ARBA00022723"/>
    </source>
</evidence>
<dbReference type="Gene3D" id="3.40.50.620">
    <property type="entry name" value="HUPs"/>
    <property type="match status" value="2"/>
</dbReference>
<evidence type="ECO:0000256" key="2">
    <source>
        <dbReference type="ARBA" id="ARBA00022490"/>
    </source>
</evidence>
<dbReference type="GO" id="GO:0004822">
    <property type="term" value="F:isoleucine-tRNA ligase activity"/>
    <property type="evidence" value="ECO:0007669"/>
    <property type="project" value="UniProtKB-UniRule"/>
</dbReference>
<dbReference type="GO" id="GO:0008270">
    <property type="term" value="F:zinc ion binding"/>
    <property type="evidence" value="ECO:0007669"/>
    <property type="project" value="UniProtKB-UniRule"/>
</dbReference>
<feature type="short sequence motif" description="'HIGH' region" evidence="12">
    <location>
        <begin position="57"/>
        <end position="67"/>
    </location>
</feature>